<dbReference type="Gene3D" id="3.40.50.80">
    <property type="entry name" value="Nucleotide-binding domain of ferredoxin-NADP reductase (FNR) module"/>
    <property type="match status" value="1"/>
</dbReference>
<dbReference type="PRINTS" id="PR00369">
    <property type="entry name" value="FLAVODOXIN"/>
</dbReference>
<dbReference type="GO" id="GO:0019344">
    <property type="term" value="P:cysteine biosynthetic process"/>
    <property type="evidence" value="ECO:0007669"/>
    <property type="project" value="UniProtKB-KW"/>
</dbReference>
<keyword evidence="8" id="KW-0198">Cysteine biosynthesis</keyword>
<dbReference type="SUPFAM" id="SSF52218">
    <property type="entry name" value="Flavoproteins"/>
    <property type="match status" value="1"/>
</dbReference>
<dbReference type="InterPro" id="IPR017938">
    <property type="entry name" value="Riboflavin_synthase-like_b-brl"/>
</dbReference>
<accession>A0A419W574</accession>
<dbReference type="GO" id="GO:0016491">
    <property type="term" value="F:oxidoreductase activity"/>
    <property type="evidence" value="ECO:0007669"/>
    <property type="project" value="UniProtKB-KW"/>
</dbReference>
<dbReference type="SUPFAM" id="SSF63380">
    <property type="entry name" value="Riboflavin synthase domain-like"/>
    <property type="match status" value="1"/>
</dbReference>
<gene>
    <name evidence="11" type="ORF">BC643_0910</name>
</gene>
<evidence type="ECO:0000256" key="2">
    <source>
        <dbReference type="ARBA" id="ARBA00001974"/>
    </source>
</evidence>
<evidence type="ECO:0000256" key="6">
    <source>
        <dbReference type="ARBA" id="ARBA00022857"/>
    </source>
</evidence>
<keyword evidence="3" id="KW-0285">Flavoprotein</keyword>
<feature type="domain" description="Flavodoxin-like" evidence="9">
    <location>
        <begin position="21"/>
        <end position="158"/>
    </location>
</feature>
<dbReference type="Pfam" id="PF00667">
    <property type="entry name" value="FAD_binding_1"/>
    <property type="match status" value="1"/>
</dbReference>
<dbReference type="EMBL" id="RAPN01000001">
    <property type="protein sequence ID" value="RKD90570.1"/>
    <property type="molecule type" value="Genomic_DNA"/>
</dbReference>
<dbReference type="InterPro" id="IPR001433">
    <property type="entry name" value="OxRdtase_FAD/NAD-bd"/>
</dbReference>
<evidence type="ECO:0000256" key="5">
    <source>
        <dbReference type="ARBA" id="ARBA00022827"/>
    </source>
</evidence>
<evidence type="ECO:0000313" key="11">
    <source>
        <dbReference type="EMBL" id="RKD90570.1"/>
    </source>
</evidence>
<dbReference type="Gene3D" id="3.40.50.360">
    <property type="match status" value="1"/>
</dbReference>
<keyword evidence="4" id="KW-0288">FMN</keyword>
<dbReference type="PANTHER" id="PTHR19384">
    <property type="entry name" value="NITRIC OXIDE SYNTHASE-RELATED"/>
    <property type="match status" value="1"/>
</dbReference>
<comment type="cofactor">
    <cofactor evidence="2">
        <name>FAD</name>
        <dbReference type="ChEBI" id="CHEBI:57692"/>
    </cofactor>
</comment>
<proteinExistence type="predicted"/>
<dbReference type="OrthoDB" id="9789468at2"/>
<evidence type="ECO:0000256" key="1">
    <source>
        <dbReference type="ARBA" id="ARBA00001917"/>
    </source>
</evidence>
<dbReference type="Gene3D" id="1.20.990.10">
    <property type="entry name" value="NADPH-cytochrome p450 Reductase, Chain A, domain 3"/>
    <property type="match status" value="1"/>
</dbReference>
<dbReference type="AlphaFoldDB" id="A0A419W574"/>
<dbReference type="InterPro" id="IPR003097">
    <property type="entry name" value="CysJ-like_FAD-binding"/>
</dbReference>
<dbReference type="SUPFAM" id="SSF52343">
    <property type="entry name" value="Ferredoxin reductase-like, C-terminal NADP-linked domain"/>
    <property type="match status" value="1"/>
</dbReference>
<dbReference type="InterPro" id="IPR017927">
    <property type="entry name" value="FAD-bd_FR_type"/>
</dbReference>
<evidence type="ECO:0000256" key="4">
    <source>
        <dbReference type="ARBA" id="ARBA00022643"/>
    </source>
</evidence>
<name>A0A419W574_9BACT</name>
<dbReference type="PRINTS" id="PR00371">
    <property type="entry name" value="FPNCR"/>
</dbReference>
<dbReference type="GO" id="GO:0050660">
    <property type="term" value="F:flavin adenine dinucleotide binding"/>
    <property type="evidence" value="ECO:0007669"/>
    <property type="project" value="TreeGrafter"/>
</dbReference>
<dbReference type="PANTHER" id="PTHR19384:SF128">
    <property type="entry name" value="NADPH OXIDOREDUCTASE A"/>
    <property type="match status" value="1"/>
</dbReference>
<evidence type="ECO:0000256" key="3">
    <source>
        <dbReference type="ARBA" id="ARBA00022630"/>
    </source>
</evidence>
<dbReference type="PROSITE" id="PS51384">
    <property type="entry name" value="FAD_FR"/>
    <property type="match status" value="1"/>
</dbReference>
<keyword evidence="8" id="KW-0028">Amino-acid biosynthesis</keyword>
<evidence type="ECO:0000259" key="9">
    <source>
        <dbReference type="PROSITE" id="PS50902"/>
    </source>
</evidence>
<protein>
    <submittedName>
        <fullName evidence="11">Sulfite reductase (NADPH) flavoprotein alpha-component</fullName>
    </submittedName>
</protein>
<evidence type="ECO:0000259" key="10">
    <source>
        <dbReference type="PROSITE" id="PS51384"/>
    </source>
</evidence>
<organism evidence="11 12">
    <name type="scientific">Mangrovibacterium diazotrophicum</name>
    <dbReference type="NCBI Taxonomy" id="1261403"/>
    <lineage>
        <taxon>Bacteria</taxon>
        <taxon>Pseudomonadati</taxon>
        <taxon>Bacteroidota</taxon>
        <taxon>Bacteroidia</taxon>
        <taxon>Marinilabiliales</taxon>
        <taxon>Prolixibacteraceae</taxon>
        <taxon>Mangrovibacterium</taxon>
    </lineage>
</organism>
<dbReference type="Pfam" id="PF00258">
    <property type="entry name" value="Flavodoxin_1"/>
    <property type="match status" value="1"/>
</dbReference>
<dbReference type="GO" id="GO:0010181">
    <property type="term" value="F:FMN binding"/>
    <property type="evidence" value="ECO:0007669"/>
    <property type="project" value="InterPro"/>
</dbReference>
<dbReference type="InterPro" id="IPR001094">
    <property type="entry name" value="Flavdoxin-like"/>
</dbReference>
<dbReference type="PROSITE" id="PS50902">
    <property type="entry name" value="FLAVODOXIN_LIKE"/>
    <property type="match status" value="1"/>
</dbReference>
<dbReference type="InterPro" id="IPR008254">
    <property type="entry name" value="Flavodoxin/NO_synth"/>
</dbReference>
<keyword evidence="5" id="KW-0274">FAD</keyword>
<evidence type="ECO:0000313" key="12">
    <source>
        <dbReference type="Proteomes" id="UP000283387"/>
    </source>
</evidence>
<comment type="caution">
    <text evidence="11">The sequence shown here is derived from an EMBL/GenBank/DDBJ whole genome shotgun (WGS) entry which is preliminary data.</text>
</comment>
<keyword evidence="12" id="KW-1185">Reference proteome</keyword>
<keyword evidence="6" id="KW-0521">NADP</keyword>
<evidence type="ECO:0000256" key="8">
    <source>
        <dbReference type="ARBA" id="ARBA00023192"/>
    </source>
</evidence>
<feature type="domain" description="FAD-binding FR-type" evidence="10">
    <location>
        <begin position="178"/>
        <end position="390"/>
    </location>
</feature>
<comment type="cofactor">
    <cofactor evidence="1">
        <name>FMN</name>
        <dbReference type="ChEBI" id="CHEBI:58210"/>
    </cofactor>
</comment>
<dbReference type="GO" id="GO:0005829">
    <property type="term" value="C:cytosol"/>
    <property type="evidence" value="ECO:0007669"/>
    <property type="project" value="TreeGrafter"/>
</dbReference>
<dbReference type="InterPro" id="IPR023173">
    <property type="entry name" value="NADPH_Cyt_P450_Rdtase_alpha"/>
</dbReference>
<sequence>MFGTIRKFFGEQQLAAETGLITILFGGKSGNAEFVASETFRHLKEKGKKVRLKNMSSFKAENLASEKTVLFVVSTHGEGDPPPVAVRFFKHLKNKQIQLDHLEFSVCALGDSDYEHFCEAGKTLERLLLDSGAKPFSPRVDCDEAFETNAAGWISTVSKLLAGSSNGDSFLIEEQKNRSWKKAIVKEKRCLNPESAEGVYHISLAINGREVQYKSGDSIGVAPQNSPRLVALIVAKTGLNPEELIREEEGLCLREFLLTKAEITTLSRGVMKRYADLSGDENLSDLLADDKASLDYQRKHDLMDMLNDFPYLFNTSQLVSLPDKLKIRYYSISSFQQMNADELQLTVKQVRFNHKNRERQGSCSTYLSEWLEVGTAVSFFIAPDDEFRLPVNSSTPAIFIAAGTGIAPVRAFLQERRMHTNTRNWLFFGEKTRKSDYLYGEELDGWKREGLLENVSLAFSRDQSTKFYVQDAVLKEGTELLRWIDQGAHIYVCGSIKMGQSVKQTINALLQAEDNGLTVDQLQADNRYCEDVY</sequence>
<dbReference type="InterPro" id="IPR001709">
    <property type="entry name" value="Flavoprot_Pyr_Nucl_cyt_Rdtase"/>
</dbReference>
<keyword evidence="7" id="KW-0560">Oxidoreductase</keyword>
<reference evidence="11 12" key="1">
    <citation type="submission" date="2018-09" db="EMBL/GenBank/DDBJ databases">
        <title>Genomic Encyclopedia of Archaeal and Bacterial Type Strains, Phase II (KMG-II): from individual species to whole genera.</title>
        <authorList>
            <person name="Goeker M."/>
        </authorList>
    </citation>
    <scope>NUCLEOTIDE SEQUENCE [LARGE SCALE GENOMIC DNA]</scope>
    <source>
        <strain evidence="11 12">DSM 27148</strain>
    </source>
</reference>
<dbReference type="InterPro" id="IPR039261">
    <property type="entry name" value="FNR_nucleotide-bd"/>
</dbReference>
<dbReference type="Proteomes" id="UP000283387">
    <property type="component" value="Unassembled WGS sequence"/>
</dbReference>
<dbReference type="RefSeq" id="WP_120271967.1">
    <property type="nucleotide sequence ID" value="NZ_RAPN01000001.1"/>
</dbReference>
<evidence type="ECO:0000256" key="7">
    <source>
        <dbReference type="ARBA" id="ARBA00023002"/>
    </source>
</evidence>
<dbReference type="Gene3D" id="2.40.30.10">
    <property type="entry name" value="Translation factors"/>
    <property type="match status" value="1"/>
</dbReference>
<dbReference type="Pfam" id="PF00175">
    <property type="entry name" value="NAD_binding_1"/>
    <property type="match status" value="1"/>
</dbReference>
<dbReference type="InterPro" id="IPR029039">
    <property type="entry name" value="Flavoprotein-like_sf"/>
</dbReference>